<name>A0A9X6NRE0_HYPEX</name>
<comment type="caution">
    <text evidence="1">The sequence shown here is derived from an EMBL/GenBank/DDBJ whole genome shotgun (WGS) entry which is preliminary data.</text>
</comment>
<gene>
    <name evidence="1" type="ORF">BV898_19669</name>
</gene>
<evidence type="ECO:0000313" key="2">
    <source>
        <dbReference type="Proteomes" id="UP000192578"/>
    </source>
</evidence>
<dbReference type="Proteomes" id="UP000192578">
    <property type="component" value="Unassembled WGS sequence"/>
</dbReference>
<sequence length="186" mass="20822">MDQVLEDNGCWLLLGSYRKVKILGEAISMVFVLRLGSILKEWLDLNCVSPIIFFGFSWRRLVRTFGVQFPPFRYPRYVFLVPLDLALHLDDSRASCEGSLWQSAIAYGFCGPFSCGTYAGFCVSSISDGLVQFRFHDVWLRSHPLTVSSVHLDDGPGGVERGGKFLDEASFVMRVASRLALSPCIL</sequence>
<dbReference type="AlphaFoldDB" id="A0A9X6NRE0"/>
<proteinExistence type="predicted"/>
<accession>A0A9X6NRE0</accession>
<keyword evidence="2" id="KW-1185">Reference proteome</keyword>
<evidence type="ECO:0000313" key="1">
    <source>
        <dbReference type="EMBL" id="OWA55286.1"/>
    </source>
</evidence>
<dbReference type="EMBL" id="MTYJ01000630">
    <property type="protein sequence ID" value="OWA55286.1"/>
    <property type="molecule type" value="Genomic_DNA"/>
</dbReference>
<organism evidence="1 2">
    <name type="scientific">Hypsibius exemplaris</name>
    <name type="common">Freshwater tardigrade</name>
    <dbReference type="NCBI Taxonomy" id="2072580"/>
    <lineage>
        <taxon>Eukaryota</taxon>
        <taxon>Metazoa</taxon>
        <taxon>Ecdysozoa</taxon>
        <taxon>Tardigrada</taxon>
        <taxon>Eutardigrada</taxon>
        <taxon>Parachela</taxon>
        <taxon>Hypsibioidea</taxon>
        <taxon>Hypsibiidae</taxon>
        <taxon>Hypsibius</taxon>
    </lineage>
</organism>
<protein>
    <submittedName>
        <fullName evidence="1">Uncharacterized protein</fullName>
    </submittedName>
</protein>
<reference evidence="2" key="1">
    <citation type="submission" date="2017-01" db="EMBL/GenBank/DDBJ databases">
        <title>Comparative genomics of anhydrobiosis in the tardigrade Hypsibius dujardini.</title>
        <authorList>
            <person name="Yoshida Y."/>
            <person name="Koutsovoulos G."/>
            <person name="Laetsch D."/>
            <person name="Stevens L."/>
            <person name="Kumar S."/>
            <person name="Horikawa D."/>
            <person name="Ishino K."/>
            <person name="Komine S."/>
            <person name="Tomita M."/>
            <person name="Blaxter M."/>
            <person name="Arakawa K."/>
        </authorList>
    </citation>
    <scope>NUCLEOTIDE SEQUENCE [LARGE SCALE GENOMIC DNA]</scope>
    <source>
        <strain evidence="2">Z151</strain>
    </source>
</reference>